<keyword evidence="3" id="KW-1185">Reference proteome</keyword>
<dbReference type="OrthoDB" id="10254686at2759"/>
<dbReference type="InterPro" id="IPR037059">
    <property type="entry name" value="RHD_DNA_bind_dom_sf"/>
</dbReference>
<dbReference type="PANTHER" id="PTHR24169">
    <property type="entry name" value="NUCLEAR FACTOR NF-KAPPA-B PROTEIN"/>
    <property type="match status" value="1"/>
</dbReference>
<dbReference type="CTD" id="4790"/>
<dbReference type="Pfam" id="PF00554">
    <property type="entry name" value="RHD_DNA_bind"/>
    <property type="match status" value="1"/>
</dbReference>
<dbReference type="InterPro" id="IPR000451">
    <property type="entry name" value="NFkB/Dor"/>
</dbReference>
<evidence type="ECO:0000313" key="2">
    <source>
        <dbReference type="EMBL" id="ADU79237.1"/>
    </source>
</evidence>
<reference evidence="2" key="1">
    <citation type="submission" date="2010-11" db="EMBL/GenBank/DDBJ databases">
        <authorList>
            <person name="Schoenbeck B.J."/>
            <person name="Augustin R."/>
            <person name="Lange C."/>
        </authorList>
    </citation>
    <scope>NUCLEOTIDE SEQUENCE</scope>
</reference>
<dbReference type="InterPro" id="IPR013783">
    <property type="entry name" value="Ig-like_fold"/>
</dbReference>
<dbReference type="Proteomes" id="UP001652625">
    <property type="component" value="Chromosome 05"/>
</dbReference>
<dbReference type="Pfam" id="PF16179">
    <property type="entry name" value="RHD_dimer"/>
    <property type="match status" value="1"/>
</dbReference>
<dbReference type="AlphaFoldDB" id="F2XX03"/>
<dbReference type="EMBL" id="HQ660069">
    <property type="protein sequence ID" value="ADU79237.1"/>
    <property type="molecule type" value="mRNA"/>
</dbReference>
<dbReference type="SMART" id="SM00429">
    <property type="entry name" value="IPT"/>
    <property type="match status" value="1"/>
</dbReference>
<dbReference type="SUPFAM" id="SSF81296">
    <property type="entry name" value="E set domains"/>
    <property type="match status" value="1"/>
</dbReference>
<dbReference type="PANTHER" id="PTHR24169:SF25">
    <property type="entry name" value="DORSAL-RELATED IMMUNITY FACTOR DIF-RELATED"/>
    <property type="match status" value="1"/>
</dbReference>
<reference evidence="2 4" key="2">
    <citation type="journal article" date="2011" name="Mol. Biol. Evol.">
        <title>Defining the origins of the NOD-like receptor system at the base of animal evolution.</title>
        <authorList>
            <person name="Lange C."/>
            <person name="Hemmrich G."/>
            <person name="Klostermeier U.C."/>
            <person name="Lopez-Quintero J.A."/>
            <person name="Miller D.J."/>
            <person name="Rahn T."/>
            <person name="Weiss Y."/>
            <person name="Bosch T.C."/>
            <person name="Rosenstiel P."/>
        </authorList>
    </citation>
    <scope>NUCLEOTIDE SEQUENCE</scope>
</reference>
<dbReference type="RefSeq" id="NP_001267795.1">
    <property type="nucleotide sequence ID" value="NM_001280866.1"/>
</dbReference>
<proteinExistence type="evidence at transcript level"/>
<reference evidence="4" key="3">
    <citation type="submission" date="2025-04" db="UniProtKB">
        <authorList>
            <consortium name="RefSeq"/>
        </authorList>
    </citation>
    <scope>IDENTIFICATION</scope>
</reference>
<dbReference type="PRINTS" id="PR00057">
    <property type="entry name" value="NFKBTNSCPFCT"/>
</dbReference>
<dbReference type="GO" id="GO:0005737">
    <property type="term" value="C:cytoplasm"/>
    <property type="evidence" value="ECO:0007669"/>
    <property type="project" value="InterPro"/>
</dbReference>
<dbReference type="GO" id="GO:0000978">
    <property type="term" value="F:RNA polymerase II cis-regulatory region sequence-specific DNA binding"/>
    <property type="evidence" value="ECO:0007669"/>
    <property type="project" value="TreeGrafter"/>
</dbReference>
<dbReference type="Gene3D" id="2.60.40.340">
    <property type="entry name" value="Rel homology domain (RHD), DNA-binding domain"/>
    <property type="match status" value="1"/>
</dbReference>
<dbReference type="KEGG" id="hmg:100579131"/>
<organism evidence="2">
    <name type="scientific">Hydra vulgaris</name>
    <name type="common">Hydra</name>
    <name type="synonym">Hydra attenuata</name>
    <dbReference type="NCBI Taxonomy" id="6087"/>
    <lineage>
        <taxon>Eukaryota</taxon>
        <taxon>Metazoa</taxon>
        <taxon>Cnidaria</taxon>
        <taxon>Hydrozoa</taxon>
        <taxon>Hydroidolina</taxon>
        <taxon>Anthoathecata</taxon>
        <taxon>Aplanulata</taxon>
        <taxon>Hydridae</taxon>
        <taxon>Hydra</taxon>
    </lineage>
</organism>
<dbReference type="InterPro" id="IPR002909">
    <property type="entry name" value="IPT_dom"/>
</dbReference>
<evidence type="ECO:0000313" key="3">
    <source>
        <dbReference type="Proteomes" id="UP001652625"/>
    </source>
</evidence>
<evidence type="ECO:0000313" key="4">
    <source>
        <dbReference type="RefSeq" id="NP_001267795.1"/>
    </source>
</evidence>
<dbReference type="InterPro" id="IPR011539">
    <property type="entry name" value="RHD_DNA_bind_dom"/>
</dbReference>
<dbReference type="GO" id="GO:0000981">
    <property type="term" value="F:DNA-binding transcription factor activity, RNA polymerase II-specific"/>
    <property type="evidence" value="ECO:0007669"/>
    <property type="project" value="TreeGrafter"/>
</dbReference>
<evidence type="ECO:0000259" key="1">
    <source>
        <dbReference type="PROSITE" id="PS50254"/>
    </source>
</evidence>
<protein>
    <submittedName>
        <fullName evidence="2 4">Nuclear factor of kappa light polypeptide enhancer in B-cells</fullName>
    </submittedName>
</protein>
<dbReference type="Gene3D" id="2.60.40.10">
    <property type="entry name" value="Immunoglobulins"/>
    <property type="match status" value="1"/>
</dbReference>
<dbReference type="OMA" id="GHFTNPL"/>
<feature type="domain" description="RHD" evidence="1">
    <location>
        <begin position="12"/>
        <end position="233"/>
    </location>
</feature>
<dbReference type="GeneID" id="100579131"/>
<dbReference type="SUPFAM" id="SSF49417">
    <property type="entry name" value="p53-like transcription factors"/>
    <property type="match status" value="1"/>
</dbReference>
<gene>
    <name evidence="4" type="primary">nfkb1</name>
</gene>
<dbReference type="InterPro" id="IPR032397">
    <property type="entry name" value="RHD_dimer"/>
</dbReference>
<dbReference type="PROSITE" id="PS50254">
    <property type="entry name" value="REL_2"/>
    <property type="match status" value="1"/>
</dbReference>
<dbReference type="InterPro" id="IPR008967">
    <property type="entry name" value="p53-like_TF_DNA-bd_sf"/>
</dbReference>
<name>F2XX03_HYDVU</name>
<dbReference type="InterPro" id="IPR014756">
    <property type="entry name" value="Ig_E-set"/>
</dbReference>
<sequence length="477" mass="54601">MLFDPEIFGISHSGPYLKIERQPRKYGYRFRYKTEGVCHGGILADTDGAVNCGSSKSCPKIKVHNLNGQRAKVVLRLAAEHDNETMHIHSLVYNKTVTNGVHLLTLNEVDEVELEHVAVQQEKTKETKNFLFKERVLQSEYLKKYNSINPPIDVETFVKRLEDREDKKLINRLTGVECNNKDLQSEASSLMKDLNVHSVVLAFHCFLEDSNGRYTINLPTVYSVPIYDGKNKKGCEYKILRLSSVSGTPKGGEEVWMLCDKFDKSDVEVRFFDDTPVVPWSALAIVNKSDVHNQNLIIFRTPPYKHKVLDQPVKVKIELRAASDHMRCSKHFDYTYNNSSDDGYEVGKKRKKTTPAIPDFDVAQLKYFSPQEQLNQLFSDEQNLIQSHVAYNNFPQPGLPVVDDTFNIHMINGFSTDFNSTHSYFPDDMLCVINQVANVNTSELCNEKEINVDEVKLDEIKVYDKEEDDNNLTFPLT</sequence>
<accession>F2XX03</accession>